<feature type="domain" description="Acylphosphatase-like" evidence="8">
    <location>
        <begin position="19"/>
        <end position="109"/>
    </location>
</feature>
<evidence type="ECO:0000256" key="2">
    <source>
        <dbReference type="ARBA" id="ARBA00012150"/>
    </source>
</evidence>
<evidence type="ECO:0000256" key="1">
    <source>
        <dbReference type="ARBA" id="ARBA00005614"/>
    </source>
</evidence>
<dbReference type="RefSeq" id="XP_017780530.1">
    <property type="nucleotide sequence ID" value="XM_017925041.1"/>
</dbReference>
<dbReference type="InterPro" id="IPR020456">
    <property type="entry name" value="Acylphosphatase"/>
</dbReference>
<sequence>MRVIPTVMDMSKSGHRLVTVNFEIFGKVQGVYFRKCTAKQARTLGLKGYCMNTDRGTVQGTIQGADNRVAEMKNWLKEVGSPASRIDKAVFSSEQEISKLQSGSFTIRQ</sequence>
<keyword evidence="9" id="KW-1185">Reference proteome</keyword>
<evidence type="ECO:0000256" key="4">
    <source>
        <dbReference type="ARBA" id="ARBA00047645"/>
    </source>
</evidence>
<dbReference type="PANTHER" id="PTHR10029:SF3">
    <property type="entry name" value="ACYLPHOSPHATASE-RELATED"/>
    <property type="match status" value="1"/>
</dbReference>
<evidence type="ECO:0000313" key="10">
    <source>
        <dbReference type="RefSeq" id="XP_017780530.1"/>
    </source>
</evidence>
<protein>
    <recommendedName>
        <fullName evidence="2 5">Acylphosphatase</fullName>
        <ecNumber evidence="2 5">3.6.1.7</ecNumber>
    </recommendedName>
</protein>
<proteinExistence type="inferred from homology"/>
<feature type="active site" evidence="5">
    <location>
        <position position="52"/>
    </location>
</feature>
<dbReference type="Gene3D" id="3.30.70.100">
    <property type="match status" value="1"/>
</dbReference>
<accession>A0ABM1N130</accession>
<name>A0ABM1N130_NICVS</name>
<dbReference type="PROSITE" id="PS00150">
    <property type="entry name" value="ACYLPHOSPHATASE_1"/>
    <property type="match status" value="1"/>
</dbReference>
<comment type="catalytic activity">
    <reaction evidence="4 5 6">
        <text>an acyl phosphate + H2O = a carboxylate + phosphate + H(+)</text>
        <dbReference type="Rhea" id="RHEA:14965"/>
        <dbReference type="ChEBI" id="CHEBI:15377"/>
        <dbReference type="ChEBI" id="CHEBI:15378"/>
        <dbReference type="ChEBI" id="CHEBI:29067"/>
        <dbReference type="ChEBI" id="CHEBI:43474"/>
        <dbReference type="ChEBI" id="CHEBI:59918"/>
        <dbReference type="EC" id="3.6.1.7"/>
    </reaction>
</comment>
<organism evidence="9 10">
    <name type="scientific">Nicrophorus vespilloides</name>
    <name type="common">Boreal carrion beetle</name>
    <dbReference type="NCBI Taxonomy" id="110193"/>
    <lineage>
        <taxon>Eukaryota</taxon>
        <taxon>Metazoa</taxon>
        <taxon>Ecdysozoa</taxon>
        <taxon>Arthropoda</taxon>
        <taxon>Hexapoda</taxon>
        <taxon>Insecta</taxon>
        <taxon>Pterygota</taxon>
        <taxon>Neoptera</taxon>
        <taxon>Endopterygota</taxon>
        <taxon>Coleoptera</taxon>
        <taxon>Polyphaga</taxon>
        <taxon>Staphyliniformia</taxon>
        <taxon>Silphidae</taxon>
        <taxon>Nicrophorinae</taxon>
        <taxon>Nicrophorus</taxon>
    </lineage>
</organism>
<evidence type="ECO:0000259" key="8">
    <source>
        <dbReference type="PROSITE" id="PS51160"/>
    </source>
</evidence>
<dbReference type="PRINTS" id="PR00112">
    <property type="entry name" value="ACYLPHPHTASE"/>
</dbReference>
<evidence type="ECO:0000256" key="6">
    <source>
        <dbReference type="RuleBase" id="RU000553"/>
    </source>
</evidence>
<dbReference type="PANTHER" id="PTHR10029">
    <property type="entry name" value="ACYLPHOSPHATASE"/>
    <property type="match status" value="1"/>
</dbReference>
<dbReference type="Proteomes" id="UP000695000">
    <property type="component" value="Unplaced"/>
</dbReference>
<evidence type="ECO:0000256" key="3">
    <source>
        <dbReference type="ARBA" id="ARBA00022801"/>
    </source>
</evidence>
<comment type="similarity">
    <text evidence="1 7">Belongs to the acylphosphatase family.</text>
</comment>
<dbReference type="EC" id="3.6.1.7" evidence="2 5"/>
<gene>
    <name evidence="10" type="primary">LOC108565527</name>
</gene>
<feature type="active site" evidence="5">
    <location>
        <position position="34"/>
    </location>
</feature>
<keyword evidence="3 5" id="KW-0378">Hydrolase</keyword>
<evidence type="ECO:0000313" key="9">
    <source>
        <dbReference type="Proteomes" id="UP000695000"/>
    </source>
</evidence>
<dbReference type="PROSITE" id="PS51160">
    <property type="entry name" value="ACYLPHOSPHATASE_3"/>
    <property type="match status" value="1"/>
</dbReference>
<dbReference type="Pfam" id="PF00708">
    <property type="entry name" value="Acylphosphatase"/>
    <property type="match status" value="1"/>
</dbReference>
<dbReference type="GeneID" id="108565527"/>
<evidence type="ECO:0000256" key="7">
    <source>
        <dbReference type="RuleBase" id="RU004168"/>
    </source>
</evidence>
<dbReference type="InterPro" id="IPR001792">
    <property type="entry name" value="Acylphosphatase-like_dom"/>
</dbReference>
<reference evidence="10" key="1">
    <citation type="submission" date="2025-08" db="UniProtKB">
        <authorList>
            <consortium name="RefSeq"/>
        </authorList>
    </citation>
    <scope>IDENTIFICATION</scope>
    <source>
        <tissue evidence="10">Whole Larva</tissue>
    </source>
</reference>
<dbReference type="SUPFAM" id="SSF54975">
    <property type="entry name" value="Acylphosphatase/BLUF domain-like"/>
    <property type="match status" value="1"/>
</dbReference>
<dbReference type="InterPro" id="IPR017968">
    <property type="entry name" value="Acylphosphatase_CS"/>
</dbReference>
<dbReference type="PROSITE" id="PS00151">
    <property type="entry name" value="ACYLPHOSPHATASE_2"/>
    <property type="match status" value="1"/>
</dbReference>
<evidence type="ECO:0000256" key="5">
    <source>
        <dbReference type="PROSITE-ProRule" id="PRU00520"/>
    </source>
</evidence>
<dbReference type="InterPro" id="IPR036046">
    <property type="entry name" value="Acylphosphatase-like_dom_sf"/>
</dbReference>